<dbReference type="HOGENOM" id="CLU_366742_0_0_6"/>
<keyword evidence="2" id="KW-0732">Signal</keyword>
<dbReference type="PANTHER" id="PTHR39210:SF1">
    <property type="entry name" value="HEPARIN-SULFATE LYASE"/>
    <property type="match status" value="1"/>
</dbReference>
<name>A0A0E2Z6H9_9GAMM</name>
<sequence>MKSVSSRFRSWFGRESAVPYCPTFSASRVIERKVGIDAEPAFFADPVSLRAAAEQVAAERPQWRGRLLERAYSDCSTGLITYGRRGDLLGKAFPWNSLTNGPGEDALYAARPHRFAFAPRLALAILYGAPLEFILAATLEGWMQVASAGCSKLPYLSNLVVIQRFIALSWALAFLIAKRGDASYSGRCSAVEHAVLKILYADARFLAPRLGNSYPNNHLLLDNFAGWYIGLLFPEFIEERGWLERYESLWLRELARQIYEDGTGFEHSTHYQEYTCEMTAAYVILSRRNNRPVPDWILERLKRMLAFQIDLSGPKTTPLAIGNGTEDPLFPLDIGEGWGCAAIRELYRALFDSSLSPSPYEDSAAERAFWLLGGELASSPVELKRSPRFKSYPVGGFFVFSEPDEGTRLVFRTGPATGKLLMGGHMHADLLGIYVSVAGNPMVVDGGTYTYRTQAERWPPDSPRWRAYFAGPEAHNGLSIRGVDPLGSLKRDFRDREVAARVATTRLTAGAVGAWVEGRIESQNAYDSYCRGVVHVLGEYWLVYDQLPEGISSDAASFGLQWVPGAKVERRSPHEICVVTNEESLGITFSEGLTPPQVLEGSLAPLGGWVSPHYGHLEAAPQIRTKCEGNRELTAFLLAAGRKPTETVSLQRMQGHQGGLAFRITCGERMDYLFLGPQEASPGIEAWGIRFEGVWLWLRTIAGVPTILRWLEGQSLQGEAMGLSLRAPARTPVLELRHSGAVLENPHGTLDGLSLCWPGS</sequence>
<protein>
    <submittedName>
        <fullName evidence="7">Heparinase</fullName>
    </submittedName>
</protein>
<dbReference type="InterPro" id="IPR008929">
    <property type="entry name" value="Chondroitin_lyas"/>
</dbReference>
<evidence type="ECO:0000256" key="4">
    <source>
        <dbReference type="ARBA" id="ARBA00023239"/>
    </source>
</evidence>
<feature type="domain" description="Heparin-sulfate lyase N-terminal" evidence="6">
    <location>
        <begin position="201"/>
        <end position="317"/>
    </location>
</feature>
<dbReference type="Gene3D" id="1.50.10.100">
    <property type="entry name" value="Chondroitin AC/alginate lyase"/>
    <property type="match status" value="1"/>
</dbReference>
<gene>
    <name evidence="7" type="ORF">IB75_10510</name>
</gene>
<evidence type="ECO:0000313" key="7">
    <source>
        <dbReference type="EMBL" id="KFI19145.1"/>
    </source>
</evidence>
<evidence type="ECO:0000259" key="6">
    <source>
        <dbReference type="Pfam" id="PF16889"/>
    </source>
</evidence>
<dbReference type="InterPro" id="IPR031680">
    <property type="entry name" value="Hepar_II_III_N"/>
</dbReference>
<comment type="caution">
    <text evidence="7">The sequence shown here is derived from an EMBL/GenBank/DDBJ whole genome shotgun (WGS) entry which is preliminary data.</text>
</comment>
<dbReference type="PANTHER" id="PTHR39210">
    <property type="entry name" value="HEPARIN-SULFATE LYASE"/>
    <property type="match status" value="1"/>
</dbReference>
<dbReference type="GO" id="GO:0042597">
    <property type="term" value="C:periplasmic space"/>
    <property type="evidence" value="ECO:0007669"/>
    <property type="project" value="UniProtKB-SubCell"/>
</dbReference>
<keyword evidence="3" id="KW-0574">Periplasm</keyword>
<dbReference type="EMBL" id="JPGN01000062">
    <property type="protein sequence ID" value="KFI19145.1"/>
    <property type="molecule type" value="Genomic_DNA"/>
</dbReference>
<evidence type="ECO:0000256" key="3">
    <source>
        <dbReference type="ARBA" id="ARBA00022764"/>
    </source>
</evidence>
<comment type="subcellular location">
    <subcellularLocation>
        <location evidence="1">Periplasm</location>
    </subcellularLocation>
</comment>
<evidence type="ECO:0000256" key="2">
    <source>
        <dbReference type="ARBA" id="ARBA00022729"/>
    </source>
</evidence>
<proteinExistence type="predicted"/>
<organism evidence="7 8">
    <name type="scientific">Nitrosococcus oceani C-27</name>
    <dbReference type="NCBI Taxonomy" id="314279"/>
    <lineage>
        <taxon>Bacteria</taxon>
        <taxon>Pseudomonadati</taxon>
        <taxon>Pseudomonadota</taxon>
        <taxon>Gammaproteobacteria</taxon>
        <taxon>Chromatiales</taxon>
        <taxon>Chromatiaceae</taxon>
        <taxon>Nitrosococcus</taxon>
    </lineage>
</organism>
<dbReference type="Proteomes" id="UP000028839">
    <property type="component" value="Unassembled WGS sequence"/>
</dbReference>
<dbReference type="OrthoDB" id="9763014at2"/>
<dbReference type="InterPro" id="IPR012480">
    <property type="entry name" value="Hepar_II_III_C"/>
</dbReference>
<dbReference type="Gene3D" id="2.70.98.70">
    <property type="match status" value="1"/>
</dbReference>
<reference evidence="7 8" key="1">
    <citation type="submission" date="2014-07" db="EMBL/GenBank/DDBJ databases">
        <title>Comparative analysis of Nitrosococcus oceani genome inventories of strains from Pacific and Atlantic gyres.</title>
        <authorList>
            <person name="Lim C.K."/>
            <person name="Wang L."/>
            <person name="Sayavedra-Soto L.A."/>
            <person name="Klotz M.G."/>
        </authorList>
    </citation>
    <scope>NUCLEOTIDE SEQUENCE [LARGE SCALE GENOMIC DNA]</scope>
    <source>
        <strain evidence="7 8">C-27</strain>
    </source>
</reference>
<dbReference type="AlphaFoldDB" id="A0A0E2Z6H9"/>
<dbReference type="GO" id="GO:0016829">
    <property type="term" value="F:lyase activity"/>
    <property type="evidence" value="ECO:0007669"/>
    <property type="project" value="UniProtKB-KW"/>
</dbReference>
<accession>A0A0E2Z6H9</accession>
<feature type="domain" description="Heparinase II/III-like C-terminal" evidence="5">
    <location>
        <begin position="385"/>
        <end position="629"/>
    </location>
</feature>
<evidence type="ECO:0000256" key="1">
    <source>
        <dbReference type="ARBA" id="ARBA00004418"/>
    </source>
</evidence>
<keyword evidence="4" id="KW-0456">Lyase</keyword>
<evidence type="ECO:0000313" key="8">
    <source>
        <dbReference type="Proteomes" id="UP000028839"/>
    </source>
</evidence>
<evidence type="ECO:0000259" key="5">
    <source>
        <dbReference type="Pfam" id="PF07940"/>
    </source>
</evidence>
<dbReference type="Pfam" id="PF16889">
    <property type="entry name" value="Hepar_II_III_N"/>
    <property type="match status" value="1"/>
</dbReference>
<dbReference type="Pfam" id="PF07940">
    <property type="entry name" value="Hepar_II_III_C"/>
    <property type="match status" value="1"/>
</dbReference>